<organism evidence="1">
    <name type="scientific">Cucumis melo</name>
    <name type="common">Muskmelon</name>
    <dbReference type="NCBI Taxonomy" id="3656"/>
    <lineage>
        <taxon>Eukaryota</taxon>
        <taxon>Viridiplantae</taxon>
        <taxon>Streptophyta</taxon>
        <taxon>Embryophyta</taxon>
        <taxon>Tracheophyta</taxon>
        <taxon>Spermatophyta</taxon>
        <taxon>Magnoliopsida</taxon>
        <taxon>eudicotyledons</taxon>
        <taxon>Gunneridae</taxon>
        <taxon>Pentapetalae</taxon>
        <taxon>rosids</taxon>
        <taxon>fabids</taxon>
        <taxon>Cucurbitales</taxon>
        <taxon>Cucurbitaceae</taxon>
        <taxon>Benincaseae</taxon>
        <taxon>Cucumis</taxon>
    </lineage>
</organism>
<name>A0A9I9ECS1_CUCME</name>
<sequence length="43" mass="5054">MCQGACQECGLRSSKYKLRRLKDLWPIRSKGKKPSEDRFLPQD</sequence>
<accession>A0A9I9ECS1</accession>
<protein>
    <submittedName>
        <fullName evidence="1">Uncharacterized protein</fullName>
    </submittedName>
</protein>
<dbReference type="AlphaFoldDB" id="A0A9I9ECS1"/>
<reference evidence="1" key="1">
    <citation type="submission" date="2023-03" db="UniProtKB">
        <authorList>
            <consortium name="EnsemblPlants"/>
        </authorList>
    </citation>
    <scope>IDENTIFICATION</scope>
</reference>
<dbReference type="EnsemblPlants" id="MELO3C031756.2.1">
    <property type="protein sequence ID" value="MELO3C031756.2.1"/>
    <property type="gene ID" value="MELO3C031756.2"/>
</dbReference>
<dbReference type="Gramene" id="MELO3C031756.2.1">
    <property type="protein sequence ID" value="MELO3C031756.2.1"/>
    <property type="gene ID" value="MELO3C031756.2"/>
</dbReference>
<evidence type="ECO:0000313" key="1">
    <source>
        <dbReference type="EnsemblPlants" id="MELO3C031756.2.1"/>
    </source>
</evidence>
<proteinExistence type="predicted"/>